<comment type="caution">
    <text evidence="14">The sequence shown here is derived from an EMBL/GenBank/DDBJ whole genome shotgun (WGS) entry which is preliminary data.</text>
</comment>
<dbReference type="EC" id="2.5.1.75" evidence="10"/>
<evidence type="ECO:0000256" key="13">
    <source>
        <dbReference type="RuleBase" id="RU003785"/>
    </source>
</evidence>
<feature type="binding site" evidence="10">
    <location>
        <begin position="11"/>
        <end position="18"/>
    </location>
    <ligand>
        <name>ATP</name>
        <dbReference type="ChEBI" id="CHEBI:30616"/>
    </ligand>
</feature>
<gene>
    <name evidence="10 14" type="primary">miaA</name>
    <name evidence="14" type="ORF">IAB46_08455</name>
</gene>
<comment type="catalytic activity">
    <reaction evidence="9 10 11">
        <text>adenosine(37) in tRNA + dimethylallyl diphosphate = N(6)-dimethylallyladenosine(37) in tRNA + diphosphate</text>
        <dbReference type="Rhea" id="RHEA:26482"/>
        <dbReference type="Rhea" id="RHEA-COMP:10162"/>
        <dbReference type="Rhea" id="RHEA-COMP:10375"/>
        <dbReference type="ChEBI" id="CHEBI:33019"/>
        <dbReference type="ChEBI" id="CHEBI:57623"/>
        <dbReference type="ChEBI" id="CHEBI:74411"/>
        <dbReference type="ChEBI" id="CHEBI:74415"/>
        <dbReference type="EC" id="2.5.1.75"/>
    </reaction>
</comment>
<comment type="subunit">
    <text evidence="10">Monomer.</text>
</comment>
<keyword evidence="4 10" id="KW-0808">Transferase</keyword>
<dbReference type="PANTHER" id="PTHR11088">
    <property type="entry name" value="TRNA DIMETHYLALLYLTRANSFERASE"/>
    <property type="match status" value="1"/>
</dbReference>
<reference evidence="14" key="2">
    <citation type="journal article" date="2021" name="PeerJ">
        <title>Extensive microbial diversity within the chicken gut microbiome revealed by metagenomics and culture.</title>
        <authorList>
            <person name="Gilroy R."/>
            <person name="Ravi A."/>
            <person name="Getino M."/>
            <person name="Pursley I."/>
            <person name="Horton D.L."/>
            <person name="Alikhan N.F."/>
            <person name="Baker D."/>
            <person name="Gharbi K."/>
            <person name="Hall N."/>
            <person name="Watson M."/>
            <person name="Adriaenssens E.M."/>
            <person name="Foster-Nyarko E."/>
            <person name="Jarju S."/>
            <person name="Secka A."/>
            <person name="Antonio M."/>
            <person name="Oren A."/>
            <person name="Chaudhuri R.R."/>
            <person name="La Ragione R."/>
            <person name="Hildebrand F."/>
            <person name="Pallen M.J."/>
        </authorList>
    </citation>
    <scope>NUCLEOTIDE SEQUENCE</scope>
    <source>
        <strain evidence="14">CHK178-757</strain>
    </source>
</reference>
<evidence type="ECO:0000256" key="8">
    <source>
        <dbReference type="ARBA" id="ARBA00022842"/>
    </source>
</evidence>
<evidence type="ECO:0000256" key="3">
    <source>
        <dbReference type="ARBA" id="ARBA00005842"/>
    </source>
</evidence>
<evidence type="ECO:0000256" key="1">
    <source>
        <dbReference type="ARBA" id="ARBA00001946"/>
    </source>
</evidence>
<protein>
    <recommendedName>
        <fullName evidence="10">tRNA dimethylallyltransferase</fullName>
        <ecNumber evidence="10">2.5.1.75</ecNumber>
    </recommendedName>
    <alternativeName>
        <fullName evidence="10">Dimethylallyl diphosphate:tRNA dimethylallyltransferase</fullName>
        <shortName evidence="10">DMAPP:tRNA dimethylallyltransferase</shortName>
        <shortName evidence="10">DMATase</shortName>
    </alternativeName>
    <alternativeName>
        <fullName evidence="10">Isopentenyl-diphosphate:tRNA isopentenyltransferase</fullName>
        <shortName evidence="10">IPP transferase</shortName>
        <shortName evidence="10">IPPT</shortName>
        <shortName evidence="10">IPTase</shortName>
    </alternativeName>
</protein>
<evidence type="ECO:0000256" key="4">
    <source>
        <dbReference type="ARBA" id="ARBA00022679"/>
    </source>
</evidence>
<dbReference type="InterPro" id="IPR018022">
    <property type="entry name" value="IPT"/>
</dbReference>
<feature type="site" description="Interaction with substrate tRNA" evidence="10">
    <location>
        <position position="125"/>
    </location>
</feature>
<keyword evidence="8 10" id="KW-0460">Magnesium</keyword>
<organism evidence="14 15">
    <name type="scientific">Candidatus Scybalocola faecigallinarum</name>
    <dbReference type="NCBI Taxonomy" id="2840941"/>
    <lineage>
        <taxon>Bacteria</taxon>
        <taxon>Bacillati</taxon>
        <taxon>Bacillota</taxon>
        <taxon>Clostridia</taxon>
        <taxon>Lachnospirales</taxon>
        <taxon>Lachnospiraceae</taxon>
        <taxon>Lachnospiraceae incertae sedis</taxon>
        <taxon>Candidatus Scybalocola (ex Gilroy et al. 2021)</taxon>
    </lineage>
</organism>
<comment type="cofactor">
    <cofactor evidence="1 10">
        <name>Mg(2+)</name>
        <dbReference type="ChEBI" id="CHEBI:18420"/>
    </cofactor>
</comment>
<keyword evidence="7 10" id="KW-0067">ATP-binding</keyword>
<dbReference type="InterPro" id="IPR039657">
    <property type="entry name" value="Dimethylallyltransferase"/>
</dbReference>
<evidence type="ECO:0000256" key="2">
    <source>
        <dbReference type="ARBA" id="ARBA00003213"/>
    </source>
</evidence>
<evidence type="ECO:0000256" key="9">
    <source>
        <dbReference type="ARBA" id="ARBA00049563"/>
    </source>
</evidence>
<dbReference type="Gene3D" id="1.10.20.140">
    <property type="match status" value="1"/>
</dbReference>
<dbReference type="FunFam" id="1.10.20.140:FF:000001">
    <property type="entry name" value="tRNA dimethylallyltransferase"/>
    <property type="match status" value="1"/>
</dbReference>
<dbReference type="InterPro" id="IPR027417">
    <property type="entry name" value="P-loop_NTPase"/>
</dbReference>
<accession>A0A9D1F5L3</accession>
<dbReference type="Proteomes" id="UP000823927">
    <property type="component" value="Unassembled WGS sequence"/>
</dbReference>
<name>A0A9D1F5L3_9FIRM</name>
<dbReference type="AlphaFoldDB" id="A0A9D1F5L3"/>
<keyword evidence="6 10" id="KW-0547">Nucleotide-binding</keyword>
<dbReference type="SUPFAM" id="SSF52540">
    <property type="entry name" value="P-loop containing nucleoside triphosphate hydrolases"/>
    <property type="match status" value="2"/>
</dbReference>
<dbReference type="Gene3D" id="3.40.50.300">
    <property type="entry name" value="P-loop containing nucleotide triphosphate hydrolases"/>
    <property type="match status" value="1"/>
</dbReference>
<feature type="region of interest" description="Interaction with substrate tRNA" evidence="10">
    <location>
        <begin position="36"/>
        <end position="39"/>
    </location>
</feature>
<comment type="similarity">
    <text evidence="3 10 13">Belongs to the IPP transferase family.</text>
</comment>
<dbReference type="GO" id="GO:0052381">
    <property type="term" value="F:tRNA dimethylallyltransferase activity"/>
    <property type="evidence" value="ECO:0007669"/>
    <property type="project" value="UniProtKB-UniRule"/>
</dbReference>
<reference evidence="14" key="1">
    <citation type="submission" date="2020-10" db="EMBL/GenBank/DDBJ databases">
        <authorList>
            <person name="Gilroy R."/>
        </authorList>
    </citation>
    <scope>NUCLEOTIDE SEQUENCE</scope>
    <source>
        <strain evidence="14">CHK178-757</strain>
    </source>
</reference>
<comment type="function">
    <text evidence="2 10 12">Catalyzes the transfer of a dimethylallyl group onto the adenine at position 37 in tRNAs that read codons beginning with uridine, leading to the formation of N6-(dimethylallyl)adenosine (i(6)A).</text>
</comment>
<dbReference type="Pfam" id="PF01715">
    <property type="entry name" value="IPPT"/>
    <property type="match status" value="1"/>
</dbReference>
<proteinExistence type="inferred from homology"/>
<evidence type="ECO:0000256" key="12">
    <source>
        <dbReference type="RuleBase" id="RU003784"/>
    </source>
</evidence>
<dbReference type="GO" id="GO:0005524">
    <property type="term" value="F:ATP binding"/>
    <property type="evidence" value="ECO:0007669"/>
    <property type="project" value="UniProtKB-UniRule"/>
</dbReference>
<comment type="caution">
    <text evidence="10">Lacks conserved residue(s) required for the propagation of feature annotation.</text>
</comment>
<evidence type="ECO:0000256" key="6">
    <source>
        <dbReference type="ARBA" id="ARBA00022741"/>
    </source>
</evidence>
<dbReference type="NCBIfam" id="TIGR00174">
    <property type="entry name" value="miaA"/>
    <property type="match status" value="1"/>
</dbReference>
<evidence type="ECO:0000313" key="15">
    <source>
        <dbReference type="Proteomes" id="UP000823927"/>
    </source>
</evidence>
<keyword evidence="5 10" id="KW-0819">tRNA processing</keyword>
<evidence type="ECO:0000313" key="14">
    <source>
        <dbReference type="EMBL" id="HIS47567.1"/>
    </source>
</evidence>
<evidence type="ECO:0000256" key="5">
    <source>
        <dbReference type="ARBA" id="ARBA00022694"/>
    </source>
</evidence>
<evidence type="ECO:0000256" key="11">
    <source>
        <dbReference type="RuleBase" id="RU003783"/>
    </source>
</evidence>
<evidence type="ECO:0000256" key="10">
    <source>
        <dbReference type="HAMAP-Rule" id="MF_00185"/>
    </source>
</evidence>
<feature type="binding site" evidence="10">
    <location>
        <begin position="13"/>
        <end position="18"/>
    </location>
    <ligand>
        <name>substrate</name>
    </ligand>
</feature>
<dbReference type="PANTHER" id="PTHR11088:SF60">
    <property type="entry name" value="TRNA DIMETHYLALLYLTRANSFERASE"/>
    <property type="match status" value="1"/>
</dbReference>
<dbReference type="EMBL" id="DVIT01000030">
    <property type="protein sequence ID" value="HIS47567.1"/>
    <property type="molecule type" value="Genomic_DNA"/>
</dbReference>
<feature type="site" description="Interaction with substrate tRNA" evidence="10">
    <location>
        <position position="102"/>
    </location>
</feature>
<evidence type="ECO:0000256" key="7">
    <source>
        <dbReference type="ARBA" id="ARBA00022840"/>
    </source>
</evidence>
<dbReference type="GO" id="GO:0006400">
    <property type="term" value="P:tRNA modification"/>
    <property type="evidence" value="ECO:0007669"/>
    <property type="project" value="TreeGrafter"/>
</dbReference>
<sequence>MNQWPLVILTGPTAAGKTQLSLALAKRIGGEIISADSMQVYKKMNIGTAKILPHQMEGIPHYLVDVLMPDEEFNVVVFQQMAKAAMEDIISRGKIPIVVGGTGFYIQALLNDIDFTENDSDPAFRRKLEDIARQGHARQLHDRLAQVDPESASQIHPNNVKRVIRALEFYEKTGQKISDHNASERQKTSPYNSAYLVLTWPREILYERINTRVDQMLKEGLADEVKGLLEEGYSPNLVSMQGLGYKEFVPYFSGECTLDEAVYILKRDTRHFAKRQLTWFRRERDVVWIDKSEYENEEAILEYIIDLLTERGIIS</sequence>
<dbReference type="HAMAP" id="MF_00185">
    <property type="entry name" value="IPP_trans"/>
    <property type="match status" value="1"/>
</dbReference>